<evidence type="ECO:0000313" key="2">
    <source>
        <dbReference type="Proteomes" id="UP000265520"/>
    </source>
</evidence>
<accession>A0A392NA22</accession>
<gene>
    <name evidence="1" type="ORF">A2U01_0017648</name>
</gene>
<organism evidence="1 2">
    <name type="scientific">Trifolium medium</name>
    <dbReference type="NCBI Taxonomy" id="97028"/>
    <lineage>
        <taxon>Eukaryota</taxon>
        <taxon>Viridiplantae</taxon>
        <taxon>Streptophyta</taxon>
        <taxon>Embryophyta</taxon>
        <taxon>Tracheophyta</taxon>
        <taxon>Spermatophyta</taxon>
        <taxon>Magnoliopsida</taxon>
        <taxon>eudicotyledons</taxon>
        <taxon>Gunneridae</taxon>
        <taxon>Pentapetalae</taxon>
        <taxon>rosids</taxon>
        <taxon>fabids</taxon>
        <taxon>Fabales</taxon>
        <taxon>Fabaceae</taxon>
        <taxon>Papilionoideae</taxon>
        <taxon>50 kb inversion clade</taxon>
        <taxon>NPAAA clade</taxon>
        <taxon>Hologalegina</taxon>
        <taxon>IRL clade</taxon>
        <taxon>Trifolieae</taxon>
        <taxon>Trifolium</taxon>
    </lineage>
</organism>
<keyword evidence="2" id="KW-1185">Reference proteome</keyword>
<protein>
    <submittedName>
        <fullName evidence="1">Uncharacterized protein</fullName>
    </submittedName>
</protein>
<dbReference type="EMBL" id="LXQA010032904">
    <property type="protein sequence ID" value="MCH96660.1"/>
    <property type="molecule type" value="Genomic_DNA"/>
</dbReference>
<comment type="caution">
    <text evidence="1">The sequence shown here is derived from an EMBL/GenBank/DDBJ whole genome shotgun (WGS) entry which is preliminary data.</text>
</comment>
<reference evidence="1 2" key="1">
    <citation type="journal article" date="2018" name="Front. Plant Sci.">
        <title>Red Clover (Trifolium pratense) and Zigzag Clover (T. medium) - A Picture of Genomic Similarities and Differences.</title>
        <authorList>
            <person name="Dluhosova J."/>
            <person name="Istvanek J."/>
            <person name="Nedelnik J."/>
            <person name="Repkova J."/>
        </authorList>
    </citation>
    <scope>NUCLEOTIDE SEQUENCE [LARGE SCALE GENOMIC DNA]</scope>
    <source>
        <strain evidence="2">cv. 10/8</strain>
        <tissue evidence="1">Leaf</tissue>
    </source>
</reference>
<evidence type="ECO:0000313" key="1">
    <source>
        <dbReference type="EMBL" id="MCH96660.1"/>
    </source>
</evidence>
<feature type="non-terminal residue" evidence="1">
    <location>
        <position position="1"/>
    </location>
</feature>
<dbReference type="AlphaFoldDB" id="A0A392NA22"/>
<name>A0A392NA22_9FABA</name>
<sequence length="74" mass="8503">LLGHFSNPVQNLERTVIYRVQFLTSSFFISLCPQLQWILALISNFSLDQILGDKTKPLLKPLDTTFPKVLHEAF</sequence>
<dbReference type="Proteomes" id="UP000265520">
    <property type="component" value="Unassembled WGS sequence"/>
</dbReference>
<proteinExistence type="predicted"/>